<sequence length="214" mass="23321">MKKRLVIALSVLGIMLSLFFAFKMLSSNSQETEAKKEFGQTQVKKAKPIKEKASESEDKTKSSKSETINTSQQNTSQTDQPQSQESSSQSTSPSNETVNENVSSVQTLLKSLQKQDYSPIAGTWKNDLGEVLIIAADGSFTLDYKQTDGTVTRGQDKIGNGYIHENCYLASITGAGLLVTPAGVKNAHIGTVYNQDSITMGQSIEADKHPFFKQ</sequence>
<dbReference type="OrthoDB" id="2228380at2"/>
<dbReference type="EMBL" id="LZDD01000001">
    <property type="protein sequence ID" value="OJF72095.1"/>
    <property type="molecule type" value="Genomic_DNA"/>
</dbReference>
<feature type="compositionally biased region" description="Low complexity" evidence="1">
    <location>
        <begin position="65"/>
        <end position="94"/>
    </location>
</feature>
<evidence type="ECO:0000313" key="4">
    <source>
        <dbReference type="Proteomes" id="UP000182015"/>
    </source>
</evidence>
<protein>
    <recommendedName>
        <fullName evidence="2">DUF6287 domain-containing protein</fullName>
    </recommendedName>
</protein>
<gene>
    <name evidence="3" type="ORF">A9Q68_00715</name>
</gene>
<dbReference type="Proteomes" id="UP000182015">
    <property type="component" value="Unassembled WGS sequence"/>
</dbReference>
<name>A0A1L8MN52_9STRE</name>
<feature type="region of interest" description="Disordered" evidence="1">
    <location>
        <begin position="33"/>
        <end position="103"/>
    </location>
</feature>
<dbReference type="InterPro" id="IPR046254">
    <property type="entry name" value="DUF6287"/>
</dbReference>
<organism evidence="3 4">
    <name type="scientific">Streptococcus bovimastitidis</name>
    <dbReference type="NCBI Taxonomy" id="1856638"/>
    <lineage>
        <taxon>Bacteria</taxon>
        <taxon>Bacillati</taxon>
        <taxon>Bacillota</taxon>
        <taxon>Bacilli</taxon>
        <taxon>Lactobacillales</taxon>
        <taxon>Streptococcaceae</taxon>
        <taxon>Streptococcus</taxon>
    </lineage>
</organism>
<evidence type="ECO:0000313" key="3">
    <source>
        <dbReference type="EMBL" id="OJF72095.1"/>
    </source>
</evidence>
<dbReference type="Pfam" id="PF19804">
    <property type="entry name" value="DUF6287"/>
    <property type="match status" value="1"/>
</dbReference>
<comment type="caution">
    <text evidence="3">The sequence shown here is derived from an EMBL/GenBank/DDBJ whole genome shotgun (WGS) entry which is preliminary data.</text>
</comment>
<dbReference type="STRING" id="1856638.A9Q68_00715"/>
<evidence type="ECO:0000256" key="1">
    <source>
        <dbReference type="SAM" id="MobiDB-lite"/>
    </source>
</evidence>
<reference evidence="4" key="1">
    <citation type="submission" date="2016-06" db="EMBL/GenBank/DDBJ databases">
        <authorList>
            <person name="de Vries S.P.W."/>
            <person name="Hadjirin N.F."/>
            <person name="Lay E.M."/>
            <person name="Zadoks R.N."/>
            <person name="Peacock S.J."/>
            <person name="Parkhill J."/>
            <person name="Grant A.J."/>
            <person name="Mcdougall S."/>
            <person name="Holmes M.A."/>
        </authorList>
    </citation>
    <scope>NUCLEOTIDE SEQUENCE [LARGE SCALE GENOMIC DNA]</scope>
    <source>
        <strain evidence="4">NZ1587</strain>
    </source>
</reference>
<evidence type="ECO:0000259" key="2">
    <source>
        <dbReference type="Pfam" id="PF19804"/>
    </source>
</evidence>
<feature type="compositionally biased region" description="Basic and acidic residues" evidence="1">
    <location>
        <begin position="48"/>
        <end position="64"/>
    </location>
</feature>
<keyword evidence="4" id="KW-1185">Reference proteome</keyword>
<proteinExistence type="predicted"/>
<feature type="domain" description="DUF6287" evidence="2">
    <location>
        <begin position="108"/>
        <end position="138"/>
    </location>
</feature>
<dbReference type="AlphaFoldDB" id="A0A1L8MN52"/>
<accession>A0A1L8MN52</accession>
<dbReference type="RefSeq" id="WP_071792752.1">
    <property type="nucleotide sequence ID" value="NZ_LZDD01000001.1"/>
</dbReference>